<evidence type="ECO:0000313" key="2">
    <source>
        <dbReference type="EMBL" id="RZB92589.1"/>
    </source>
</evidence>
<dbReference type="Proteomes" id="UP000289340">
    <property type="component" value="Chromosome 9"/>
</dbReference>
<accession>A0A0B2QQF6</accession>
<evidence type="ECO:0000313" key="3">
    <source>
        <dbReference type="Proteomes" id="UP000289340"/>
    </source>
</evidence>
<name>A0A0B2QQF6_GLYSO</name>
<dbReference type="PANTHER" id="PTHR33702:SF31">
    <property type="match status" value="1"/>
</dbReference>
<dbReference type="AlphaFoldDB" id="A0A0B2QQF6"/>
<dbReference type="EMBL" id="QZWG01000009">
    <property type="protein sequence ID" value="RZB92589.1"/>
    <property type="molecule type" value="Genomic_DNA"/>
</dbReference>
<sequence length="117" mass="13609">MEIADFVPVCGSMKRYRRKRSTYHKLKRGKEVSDCSSVENGCMLRPKVKMVEEEIPKAHHQPPTNKIRLSINLWKRLRNAYVQRMLGLAEHVAHLNNGEICFLKKIHDDEVQLLLAS</sequence>
<organism evidence="1">
    <name type="scientific">Glycine soja</name>
    <name type="common">Wild soybean</name>
    <dbReference type="NCBI Taxonomy" id="3848"/>
    <lineage>
        <taxon>Eukaryota</taxon>
        <taxon>Viridiplantae</taxon>
        <taxon>Streptophyta</taxon>
        <taxon>Embryophyta</taxon>
        <taxon>Tracheophyta</taxon>
        <taxon>Spermatophyta</taxon>
        <taxon>Magnoliopsida</taxon>
        <taxon>eudicotyledons</taxon>
        <taxon>Gunneridae</taxon>
        <taxon>Pentapetalae</taxon>
        <taxon>rosids</taxon>
        <taxon>fabids</taxon>
        <taxon>Fabales</taxon>
        <taxon>Fabaceae</taxon>
        <taxon>Papilionoideae</taxon>
        <taxon>50 kb inversion clade</taxon>
        <taxon>NPAAA clade</taxon>
        <taxon>indigoferoid/millettioid clade</taxon>
        <taxon>Phaseoleae</taxon>
        <taxon>Glycine</taxon>
        <taxon>Glycine subgen. Soja</taxon>
    </lineage>
</organism>
<dbReference type="EMBL" id="KN655996">
    <property type="protein sequence ID" value="KHN23746.1"/>
    <property type="molecule type" value="Genomic_DNA"/>
</dbReference>
<keyword evidence="3" id="KW-1185">Reference proteome</keyword>
<reference evidence="2 3" key="2">
    <citation type="submission" date="2018-09" db="EMBL/GenBank/DDBJ databases">
        <title>A high-quality reference genome of wild soybean provides a powerful tool to mine soybean genomes.</title>
        <authorList>
            <person name="Xie M."/>
            <person name="Chung C.Y.L."/>
            <person name="Li M.-W."/>
            <person name="Wong F.-L."/>
            <person name="Chan T.-F."/>
            <person name="Lam H.-M."/>
        </authorList>
    </citation>
    <scope>NUCLEOTIDE SEQUENCE [LARGE SCALE GENOMIC DNA]</scope>
    <source>
        <strain evidence="3">cv. W05</strain>
        <tissue evidence="2">Hypocotyl of etiolated seedlings</tissue>
    </source>
</reference>
<proteinExistence type="predicted"/>
<dbReference type="PANTHER" id="PTHR33702">
    <property type="entry name" value="BNAA09G40010D PROTEIN"/>
    <property type="match status" value="1"/>
</dbReference>
<dbReference type="Proteomes" id="UP000053555">
    <property type="component" value="Unassembled WGS sequence"/>
</dbReference>
<evidence type="ECO:0000313" key="1">
    <source>
        <dbReference type="EMBL" id="KHN23746.1"/>
    </source>
</evidence>
<protein>
    <submittedName>
        <fullName evidence="1">Uncharacterized protein</fullName>
    </submittedName>
</protein>
<gene>
    <name evidence="2" type="ORF">D0Y65_024518</name>
    <name evidence="1" type="ORF">glysoja_033629</name>
</gene>
<reference evidence="1" key="1">
    <citation type="submission" date="2014-07" db="EMBL/GenBank/DDBJ databases">
        <title>Identification of a novel salt tolerance gene in wild soybean by whole-genome sequencing.</title>
        <authorList>
            <person name="Lam H.-M."/>
            <person name="Qi X."/>
            <person name="Li M.-W."/>
            <person name="Liu X."/>
            <person name="Xie M."/>
            <person name="Ni M."/>
            <person name="Xu X."/>
        </authorList>
    </citation>
    <scope>NUCLEOTIDE SEQUENCE [LARGE SCALE GENOMIC DNA]</scope>
    <source>
        <tissue evidence="1">Root</tissue>
    </source>
</reference>